<dbReference type="Proteomes" id="UP000663828">
    <property type="component" value="Unassembled WGS sequence"/>
</dbReference>
<dbReference type="AlphaFoldDB" id="A0A815XJT9"/>
<feature type="transmembrane region" description="Helical" evidence="1">
    <location>
        <begin position="52"/>
        <end position="72"/>
    </location>
</feature>
<sequence length="86" mass="9885">MMANLILQAICVVWFPAWFIGGDIWVSRTKNRYQSTNPIHTSTYCYGESYRAAFILLIMTYGIFGITICITIKRRFIGKKIKGVVN</sequence>
<accession>A0A815XJT9</accession>
<organism evidence="2 5">
    <name type="scientific">Adineta ricciae</name>
    <name type="common">Rotifer</name>
    <dbReference type="NCBI Taxonomy" id="249248"/>
    <lineage>
        <taxon>Eukaryota</taxon>
        <taxon>Metazoa</taxon>
        <taxon>Spiralia</taxon>
        <taxon>Gnathifera</taxon>
        <taxon>Rotifera</taxon>
        <taxon>Eurotatoria</taxon>
        <taxon>Bdelloidea</taxon>
        <taxon>Adinetida</taxon>
        <taxon>Adinetidae</taxon>
        <taxon>Adineta</taxon>
    </lineage>
</organism>
<name>A0A815XJT9_ADIRI</name>
<keyword evidence="1" id="KW-0812">Transmembrane</keyword>
<gene>
    <name evidence="2" type="ORF">EDS130_LOCUS46440</name>
    <name evidence="3" type="ORF">XAT740_LOCUS62719</name>
</gene>
<dbReference type="EMBL" id="CAJNOR010018085">
    <property type="protein sequence ID" value="CAF1688147.1"/>
    <property type="molecule type" value="Genomic_DNA"/>
</dbReference>
<dbReference type="EMBL" id="CAJNOJ010002221">
    <property type="protein sequence ID" value="CAF1558338.1"/>
    <property type="molecule type" value="Genomic_DNA"/>
</dbReference>
<comment type="caution">
    <text evidence="2">The sequence shown here is derived from an EMBL/GenBank/DDBJ whole genome shotgun (WGS) entry which is preliminary data.</text>
</comment>
<reference evidence="2" key="1">
    <citation type="submission" date="2021-02" db="EMBL/GenBank/DDBJ databases">
        <authorList>
            <person name="Nowell W R."/>
        </authorList>
    </citation>
    <scope>NUCLEOTIDE SEQUENCE</scope>
</reference>
<keyword evidence="1" id="KW-0472">Membrane</keyword>
<keyword evidence="1" id="KW-1133">Transmembrane helix</keyword>
<protein>
    <submittedName>
        <fullName evidence="2">Uncharacterized protein</fullName>
    </submittedName>
</protein>
<evidence type="ECO:0000313" key="5">
    <source>
        <dbReference type="Proteomes" id="UP000663852"/>
    </source>
</evidence>
<evidence type="ECO:0000313" key="3">
    <source>
        <dbReference type="EMBL" id="CAF1688147.1"/>
    </source>
</evidence>
<dbReference type="Proteomes" id="UP000663852">
    <property type="component" value="Unassembled WGS sequence"/>
</dbReference>
<evidence type="ECO:0000313" key="2">
    <source>
        <dbReference type="EMBL" id="CAF1558338.1"/>
    </source>
</evidence>
<keyword evidence="4" id="KW-1185">Reference proteome</keyword>
<proteinExistence type="predicted"/>
<evidence type="ECO:0000256" key="1">
    <source>
        <dbReference type="SAM" id="Phobius"/>
    </source>
</evidence>
<feature type="non-terminal residue" evidence="2">
    <location>
        <position position="86"/>
    </location>
</feature>
<evidence type="ECO:0000313" key="4">
    <source>
        <dbReference type="Proteomes" id="UP000663828"/>
    </source>
</evidence>